<evidence type="ECO:0008006" key="3">
    <source>
        <dbReference type="Google" id="ProtNLM"/>
    </source>
</evidence>
<evidence type="ECO:0000313" key="2">
    <source>
        <dbReference type="Proteomes" id="UP000185490"/>
    </source>
</evidence>
<organism evidence="1 2">
    <name type="scientific">Thermosipho melanesiensis</name>
    <dbReference type="NCBI Taxonomy" id="46541"/>
    <lineage>
        <taxon>Bacteria</taxon>
        <taxon>Thermotogati</taxon>
        <taxon>Thermotogota</taxon>
        <taxon>Thermotogae</taxon>
        <taxon>Thermotogales</taxon>
        <taxon>Fervidobacteriaceae</taxon>
        <taxon>Thermosipho</taxon>
    </lineage>
</organism>
<evidence type="ECO:0000313" key="1">
    <source>
        <dbReference type="EMBL" id="APT74926.1"/>
    </source>
</evidence>
<keyword evidence="2" id="KW-1185">Reference proteome</keyword>
<dbReference type="EMBL" id="CP007389">
    <property type="protein sequence ID" value="APT74926.1"/>
    <property type="molecule type" value="Genomic_DNA"/>
</dbReference>
<gene>
    <name evidence="1" type="ORF">BW47_07905</name>
</gene>
<name>A0ABM6GGS4_9BACT</name>
<protein>
    <recommendedName>
        <fullName evidence="3">HEPN domain-containing protein</fullName>
    </recommendedName>
</protein>
<reference evidence="1 2" key="1">
    <citation type="submission" date="2014-02" db="EMBL/GenBank/DDBJ databases">
        <title>Diversity of Thermotogales isolates from hydrothermal vents.</title>
        <authorList>
            <person name="Haverkamp T.H.A."/>
            <person name="Lossouarn J."/>
            <person name="Geslin C."/>
            <person name="Nesbo C.L."/>
        </authorList>
    </citation>
    <scope>NUCLEOTIDE SEQUENCE [LARGE SCALE GENOMIC DNA]</scope>
    <source>
        <strain evidence="1 2">431</strain>
    </source>
</reference>
<dbReference type="RefSeq" id="WP_012057691.1">
    <property type="nucleotide sequence ID" value="NZ_CP007389.1"/>
</dbReference>
<sequence>MSQHRKQISQYQKDQYMEKQKSYERLTSYIKKHEEYSEDNEWGSHEILSLFHEVVLAAKIFLANKYKIRINSHSEIEEKLSGFNKDLGAIYKNLKDIAREFRYEKVLPDKMKKELFVYSYKDFFQKLENNSQV</sequence>
<proteinExistence type="predicted"/>
<dbReference type="Proteomes" id="UP000185490">
    <property type="component" value="Chromosome"/>
</dbReference>
<accession>A0ABM6GGS4</accession>